<dbReference type="SUPFAM" id="SSF49464">
    <property type="entry name" value="Carboxypeptidase regulatory domain-like"/>
    <property type="match status" value="1"/>
</dbReference>
<evidence type="ECO:0000256" key="1">
    <source>
        <dbReference type="ARBA" id="ARBA00022729"/>
    </source>
</evidence>
<dbReference type="InterPro" id="IPR044016">
    <property type="entry name" value="Big_13"/>
</dbReference>
<dbReference type="InterPro" id="IPR051561">
    <property type="entry name" value="FRAS1_ECM"/>
</dbReference>
<feature type="domain" description="Bacterial Ig-like" evidence="5">
    <location>
        <begin position="530"/>
        <end position="621"/>
    </location>
</feature>
<gene>
    <name evidence="6" type="ORF">Q31a_60100</name>
</gene>
<reference evidence="6 7" key="1">
    <citation type="submission" date="2019-02" db="EMBL/GenBank/DDBJ databases">
        <title>Deep-cultivation of Planctomycetes and their phenomic and genomic characterization uncovers novel biology.</title>
        <authorList>
            <person name="Wiegand S."/>
            <person name="Jogler M."/>
            <person name="Boedeker C."/>
            <person name="Pinto D."/>
            <person name="Vollmers J."/>
            <person name="Rivas-Marin E."/>
            <person name="Kohn T."/>
            <person name="Peeters S.H."/>
            <person name="Heuer A."/>
            <person name="Rast P."/>
            <person name="Oberbeckmann S."/>
            <person name="Bunk B."/>
            <person name="Jeske O."/>
            <person name="Meyerdierks A."/>
            <person name="Storesund J.E."/>
            <person name="Kallscheuer N."/>
            <person name="Luecker S."/>
            <person name="Lage O.M."/>
            <person name="Pohl T."/>
            <person name="Merkel B.J."/>
            <person name="Hornburger P."/>
            <person name="Mueller R.-W."/>
            <person name="Bruemmer F."/>
            <person name="Labrenz M."/>
            <person name="Spormann A.M."/>
            <person name="Op den Camp H."/>
            <person name="Overmann J."/>
            <person name="Amann R."/>
            <person name="Jetten M.S.M."/>
            <person name="Mascher T."/>
            <person name="Medema M.H."/>
            <person name="Devos D.P."/>
            <person name="Kaster A.-K."/>
            <person name="Ovreas L."/>
            <person name="Rohde M."/>
            <person name="Galperin M.Y."/>
            <person name="Jogler C."/>
        </authorList>
    </citation>
    <scope>NUCLEOTIDE SEQUENCE [LARGE SCALE GENOMIC DNA]</scope>
    <source>
        <strain evidence="6 7">Q31a</strain>
    </source>
</reference>
<evidence type="ECO:0000313" key="6">
    <source>
        <dbReference type="EMBL" id="QDV27618.1"/>
    </source>
</evidence>
<dbReference type="RefSeq" id="WP_145085283.1">
    <property type="nucleotide sequence ID" value="NZ_CP036298.1"/>
</dbReference>
<feature type="domain" description="Bacterial Ig-like" evidence="5">
    <location>
        <begin position="1589"/>
        <end position="1690"/>
    </location>
</feature>
<evidence type="ECO:0000259" key="4">
    <source>
        <dbReference type="Pfam" id="PF13750"/>
    </source>
</evidence>
<organism evidence="6 7">
    <name type="scientific">Aureliella helgolandensis</name>
    <dbReference type="NCBI Taxonomy" id="2527968"/>
    <lineage>
        <taxon>Bacteria</taxon>
        <taxon>Pseudomonadati</taxon>
        <taxon>Planctomycetota</taxon>
        <taxon>Planctomycetia</taxon>
        <taxon>Pirellulales</taxon>
        <taxon>Pirellulaceae</taxon>
        <taxon>Aureliella</taxon>
    </lineage>
</organism>
<sequence>MSSRRFTKDQARLQSNRLKAEKIRAKAANSTQQALRQQAEKLAWWQNAFRTPVLSGAWMFSSFYRMWCAFLGWFGAGNPGRPAFAGYHRPTRGRSFLRSILHEPLEDRRLLAVDITGNSLSDDVVNAQEQHAFSISGTASGGVTQVILTVDDGLGGGNPVTRSVPVNSGVWEATGLDVSSMLDTTLSVSVSGVGGNAGTAQRNAWISKDTVAPPIQLPLEISSDDVINIVESTAVKVFGTGAEAGAEVTITFDDGAGFSVSRTVTADGVGGFNNTGTGPGTATPVDLSGVADGAQLTVTATTSDAHGNIGSDSRTIVTDYSAPSAPTIVSPVVGASFNALTSVVTVSGTGALPNGAVAISATGPGGTIQGSPGATADASGNFSATIDLSSLSDGNVQIIVSSVDEAGNPGTSQVAVVLDQTPPVLSLDLVGGADNVVSHAEAVGLIISGASSENGTSVAISITDGVNVTQGFATVAGGLFSSAPINIGALNDGPITVTISNTDSFGNKTVVSGTATKDASAPAIQINTPVAGDNYINADEAPTLTITGQGGDVNAASVPVFSVSDSNGPVQANLPVTLNSDGSFSFSPDLSTAVDGLLTITVTQQDDVGNAGTSSVSVTLDRAAPAQPPTLVSASVNPNGVVQSITSGALTNDNTIRLSGTTTASGLVTIYANGVAVGTGQATGSGATKSWAITTAPLADNTYDFHATLKDIAGNESADSNVLSSIEVDTVDPGISINAPASGQVIGSAISVAGKADGASTVALIFSAGGSQVTTTTNVDANGDWALANVDLTSLADGNVTLLATATDAAGNSHSATAVYSKDTTASTPVISTPIAGDNIANRAEATNLVIQGAGAEPNRPVTISFSQGAHSYTLPGTIMANASGGFTSPAVNLVSQGFGGDAGSAPITVSVTTSDAHGNSATGTASFNVDTVVPGPVVLTSNSWGSDGIINAAEQQSIELAGEGAEPNTLVTISIDDTGANASQTPAVTQSVMSNAAGEFELLAPATSLDLSSLNPGLIMLKITTTDAAGNSSLFSLDLTKDADAPVLTIDANTMGDNRVNALEQTAVIISGIASDGADGTGIVGGTVDILFKHSNGASILVTGVPVAGASYVSPPVDLSSLPDGNIAVTVTAVDNAGNSTTTQPRTLTKDTVQPTLVISTPTDGQLLGDSDAAALVVAGTVSEPNSSVTVLVSDGVNAPIARTITASGSAFTLAGNPIDVRSLNDGPLTITITAADLAGNLGSQSLGVQKDTSAPVVTINGFISGNNLVNQVEASAVTLSGTVTDNGGSPLVGATVQVTFSDGSSSVSRTVSSGAGGAYSFDAQTANITTLNDGPISVKVTVSDAAGNEGLASRTITKDVAAPTIALDDVTSDNVVNASESLKITGVGADPNQGVQITISGPGASVSSSGVFAQSDGTFSWTLSAAQKSSLPDGPLTIVASTADLAGNSGQTQKTVQKDTVAPTLSINLSSVDSMVSAQEAGQVSFSGTVHDAHPNAGSMIGKTVKIVLRDANNGTADIDLFGTVVAGPNNTMVFTTTPKDISSLANGTIRIISATVSDVAGNPSTPLASAIEFQLDKVIPPAPVITAAGVAGSLANNSLTNENMPKIHGTVANNSGGNSWANNVGATVRIYVDGVSVGTTVVQSDGTWNYQIASALNDGSRLFTAKVTDSAGNESGVSNTFALQIDTIAPNLSIDVPIAGDGKINAVESEALTISGVGADPGMTVDITVGSQTQSAIADGNGEYSSVFDISLQSDGPIAISASGTDIAGNVAGTAQVLAEKETVVPVPTITTPIEGDGRVNLAERGHVLIEGTNAEKSRPVVVTFTDVNDMTVTRTVPAADNGDFSLSYNSPTTLANLSTLADGPVTVTATSFDSFGNVGSATTTITLDTVAPGIAIVGLISGDGYVNEDETDAIVFKISGWDSAKPVNVKLTDSTSPNPHVQEFSGVSVANDGTIELDLGASSALVDGTITLVVTNQDVAGNEGIAQQTFKLDRVDPNIEILEKGLIAGDAVVNAAEANSVIIRGRGAHPNSSVEVRFVDSLTGVGQTPDIVRTVQSNGAGEFVLNDPSVNLASLEDGAIEVKVSNFDPAGNQGTDSANLALDTEIDQIMIANPVAGNNVINGGEAVAVIVAGTHAEPGMPVTVTFSDEDPNTPDVVRTVVAQASTGAWTLANNVAGLTGLTDTDRLKITAVSRDSAGNETVAVKEVKLDKAAPGLQIDSPIAGDGYVVGSEKGAVVISGAGAEANSQVSILVSDGSVSRTLSVGADAAGEFSGTFNLNANAGHPNFVDGLVNVSVSNVDASGNIGTSTTSFIIDSTAPLVPGIEIHDDVGSLADNSITNDNTLWLTGGTLGSGGSASFNAEVESVEVFNGSTKLGDAEINPQRTEYSYVTGALPDQLYNFRVKVTDAAGNSSWTGNLQHRVTIDTVAPALGLLSPIAGNDRINAQEAAAGVTVEGSTVPNAEVTITVFNSSGVSLAKYVTAGANGAFSALISASDLSPFSDGTLTVIGETTDAAGNTGFDDVTVVLDREAPTLAFTSHVDGGVINSSQVANVNVAGSLTDNMSVNGQEVTVTISDGTQTLTEVVTVGAGSFALGGQAFDISAFDEGPISLTATAQDRSGNSASHTISLTKDTVTTVPMIDQPIAGDGVVSALEQGAVSITGSQAEANRPVSVVFSDGTKTVSVVGAADGSGAFTLNGPANIASLSDGNINVTVTTQDGAGNASSAMATFVKDTSGPTVTTNLLSASMGGATVITPSSLLSVDNISGPADVVYHITTNPAVGFVALASAPTQQIGTFTQQQIDDGQIVYVNYGNSNVFADSFRFEVSDAVGNKSTGMVNVSVIDVNLPTVESVTINDGANQRSKLKTMRVEFDQQVTGFDAFGAIQVVRQADASGTAGTVGGVMIASEVVGIGANSKTVLTLTFTPNASLVDSTGSLMDGNYRLMINGALVRSLSGGFGLDGDEDGSEGGNFVFGDEAADNFYRLFGEIDGGDATGAAVVDGFDASGFFFSYNSSQGDSNYDSMFDVDEDGFIDGFDASAFFFNYSRERDLDGFNG</sequence>
<dbReference type="NCBIfam" id="NF033510">
    <property type="entry name" value="Ca_tandemer"/>
    <property type="match status" value="18"/>
</dbReference>
<dbReference type="GO" id="GO:0000272">
    <property type="term" value="P:polysaccharide catabolic process"/>
    <property type="evidence" value="ECO:0007669"/>
    <property type="project" value="InterPro"/>
</dbReference>
<evidence type="ECO:0000256" key="2">
    <source>
        <dbReference type="ARBA" id="ARBA00022737"/>
    </source>
</evidence>
<keyword evidence="1" id="KW-0732">Signal</keyword>
<dbReference type="Pfam" id="PF19077">
    <property type="entry name" value="Big_13"/>
    <property type="match status" value="3"/>
</dbReference>
<evidence type="ECO:0000259" key="5">
    <source>
        <dbReference type="Pfam" id="PF19077"/>
    </source>
</evidence>
<dbReference type="InterPro" id="IPR008969">
    <property type="entry name" value="CarboxyPept-like_regulatory"/>
</dbReference>
<proteinExistence type="predicted"/>
<keyword evidence="2" id="KW-0677">Repeat</keyword>
<dbReference type="Gene3D" id="2.60.40.10">
    <property type="entry name" value="Immunoglobulins"/>
    <property type="match status" value="22"/>
</dbReference>
<keyword evidence="3" id="KW-0325">Glycoprotein</keyword>
<feature type="domain" description="Ig-like" evidence="4">
    <location>
        <begin position="2602"/>
        <end position="2734"/>
    </location>
</feature>
<feature type="domain" description="Ig-like" evidence="4">
    <location>
        <begin position="2196"/>
        <end position="2316"/>
    </location>
</feature>
<dbReference type="OrthoDB" id="5488826at2"/>
<name>A0A518GGE4_9BACT</name>
<dbReference type="KEGG" id="ahel:Q31a_60100"/>
<dbReference type="InterPro" id="IPR013783">
    <property type="entry name" value="Ig-like_fold"/>
</dbReference>
<dbReference type="PANTHER" id="PTHR45739:SF8">
    <property type="entry name" value="FRAS1-RELATED EXTRACELLULAR MATRIX PROTEIN 1"/>
    <property type="match status" value="1"/>
</dbReference>
<dbReference type="InterPro" id="IPR039005">
    <property type="entry name" value="CSPG_rpt"/>
</dbReference>
<dbReference type="EMBL" id="CP036298">
    <property type="protein sequence ID" value="QDV27618.1"/>
    <property type="molecule type" value="Genomic_DNA"/>
</dbReference>
<keyword evidence="7" id="KW-1185">Reference proteome</keyword>
<dbReference type="Gene3D" id="1.10.1330.10">
    <property type="entry name" value="Dockerin domain"/>
    <property type="match status" value="1"/>
</dbReference>
<dbReference type="InterPro" id="IPR022038">
    <property type="entry name" value="Ig-like_bact"/>
</dbReference>
<accession>A0A518GGE4</accession>
<dbReference type="InterPro" id="IPR036439">
    <property type="entry name" value="Dockerin_dom_sf"/>
</dbReference>
<evidence type="ECO:0000313" key="7">
    <source>
        <dbReference type="Proteomes" id="UP000318017"/>
    </source>
</evidence>
<dbReference type="Proteomes" id="UP000318017">
    <property type="component" value="Chromosome"/>
</dbReference>
<evidence type="ECO:0000256" key="3">
    <source>
        <dbReference type="ARBA" id="ARBA00023180"/>
    </source>
</evidence>
<dbReference type="GO" id="GO:0009653">
    <property type="term" value="P:anatomical structure morphogenesis"/>
    <property type="evidence" value="ECO:0007669"/>
    <property type="project" value="TreeGrafter"/>
</dbReference>
<protein>
    <submittedName>
        <fullName evidence="6">Uncharacterized protein</fullName>
    </submittedName>
</protein>
<dbReference type="PANTHER" id="PTHR45739">
    <property type="entry name" value="MATRIX PROTEIN, PUTATIVE-RELATED"/>
    <property type="match status" value="1"/>
</dbReference>
<dbReference type="Pfam" id="PF13750">
    <property type="entry name" value="Big_3_3"/>
    <property type="match status" value="2"/>
</dbReference>
<feature type="domain" description="Bacterial Ig-like" evidence="5">
    <location>
        <begin position="649"/>
        <end position="730"/>
    </location>
</feature>
<dbReference type="PROSITE" id="PS51854">
    <property type="entry name" value="CSPG"/>
    <property type="match status" value="1"/>
</dbReference>
<dbReference type="Pfam" id="PF16184">
    <property type="entry name" value="Cadherin_3"/>
    <property type="match status" value="1"/>
</dbReference>